<dbReference type="Gene3D" id="2.40.70.10">
    <property type="entry name" value="Acid Proteases"/>
    <property type="match status" value="1"/>
</dbReference>
<feature type="compositionally biased region" description="Acidic residues" evidence="1">
    <location>
        <begin position="409"/>
        <end position="419"/>
    </location>
</feature>
<evidence type="ECO:0000313" key="3">
    <source>
        <dbReference type="Proteomes" id="UP001175211"/>
    </source>
</evidence>
<name>A0AA39K443_ARMTA</name>
<dbReference type="RefSeq" id="XP_060328572.1">
    <property type="nucleotide sequence ID" value="XM_060477732.1"/>
</dbReference>
<gene>
    <name evidence="2" type="ORF">EV420DRAFT_1645061</name>
</gene>
<comment type="caution">
    <text evidence="2">The sequence shown here is derived from an EMBL/GenBank/DDBJ whole genome shotgun (WGS) entry which is preliminary data.</text>
</comment>
<dbReference type="CDD" id="cd00303">
    <property type="entry name" value="retropepsin_like"/>
    <property type="match status" value="1"/>
</dbReference>
<feature type="region of interest" description="Disordered" evidence="1">
    <location>
        <begin position="1"/>
        <end position="26"/>
    </location>
</feature>
<keyword evidence="3" id="KW-1185">Reference proteome</keyword>
<dbReference type="GeneID" id="85361280"/>
<accession>A0AA39K443</accession>
<feature type="region of interest" description="Disordered" evidence="1">
    <location>
        <begin position="394"/>
        <end position="428"/>
    </location>
</feature>
<dbReference type="Proteomes" id="UP001175211">
    <property type="component" value="Unassembled WGS sequence"/>
</dbReference>
<feature type="compositionally biased region" description="Low complexity" evidence="1">
    <location>
        <begin position="394"/>
        <end position="408"/>
    </location>
</feature>
<dbReference type="AlphaFoldDB" id="A0AA39K443"/>
<dbReference type="InterPro" id="IPR021109">
    <property type="entry name" value="Peptidase_aspartic_dom_sf"/>
</dbReference>
<evidence type="ECO:0000256" key="1">
    <source>
        <dbReference type="SAM" id="MobiDB-lite"/>
    </source>
</evidence>
<feature type="compositionally biased region" description="Basic and acidic residues" evidence="1">
    <location>
        <begin position="12"/>
        <end position="26"/>
    </location>
</feature>
<sequence length="730" mass="81537">MSTSTQKMPRPTSRDAPKFDSDEPENLRHFLGQMEDLFSDYSITDDDKKKKKLVRYTDAHTEEEWQALDEYTSGTFTEFKEAVLKNYPEAADAETGTWERLTFLTEAKKLQKPPVLVTNRELVEKFTESLSPSFREHIDSRLSIKQGLKSRTTMPAAALAIGAASTATPVKRWEDMHTLEEVVAEADDIVFNTSTSYLLSLTSMSMSSTGVTSGPGIKAEMEEVKQQVATLLDHTDVSDKCARERQDEILRAFQQGGNNASALRQSRPQHDNSGSGSSDFLCWYDWKPGHFVKDCQNCQKHIVEGLLKVVNNRFVMADGSPIPREPAQLSPMDRVLAWHNSQKQEQLFWEEQNRAVGVYNLAIPKYASLYASRPRDTRDEVIEKLRQDLQYWQTSTQANSQNQTSWQNSEEEDSDEEEDPPRQELPFRDVPSVSFAPLLSDSKKTRAKSKEWADDSKVPAYKHMAPIHKEGRVQDVVSKVLKMPIVLNAEELMDLSEPLRKEIAKLMSKKRVATQPVTETVFSVGETQPESVPLPFHGTSDEAEDEEDLSLTSDAINIRDLSSATFMAAQFNVGLVPAGSLIMTDPYLQYLDSLVPGEKPKPVIVAKDSASLRAVYPLINGIGEEESVVDGGSQIVSMAGAIVTKLGIAWDPDIVIHMQSANGQLEKTLGLARNVPFLFNDITMYLQVHVINSLAYKVLLGRPFDVLTKSVIKNQADGGQIITITDPNTS</sequence>
<protein>
    <submittedName>
        <fullName evidence="2">Uncharacterized protein</fullName>
    </submittedName>
</protein>
<dbReference type="EMBL" id="JAUEPS010000027">
    <property type="protein sequence ID" value="KAK0454184.1"/>
    <property type="molecule type" value="Genomic_DNA"/>
</dbReference>
<reference evidence="2" key="1">
    <citation type="submission" date="2023-06" db="EMBL/GenBank/DDBJ databases">
        <authorList>
            <consortium name="Lawrence Berkeley National Laboratory"/>
            <person name="Ahrendt S."/>
            <person name="Sahu N."/>
            <person name="Indic B."/>
            <person name="Wong-Bajracharya J."/>
            <person name="Merenyi Z."/>
            <person name="Ke H.-M."/>
            <person name="Monk M."/>
            <person name="Kocsube S."/>
            <person name="Drula E."/>
            <person name="Lipzen A."/>
            <person name="Balint B."/>
            <person name="Henrissat B."/>
            <person name="Andreopoulos B."/>
            <person name="Martin F.M."/>
            <person name="Harder C.B."/>
            <person name="Rigling D."/>
            <person name="Ford K.L."/>
            <person name="Foster G.D."/>
            <person name="Pangilinan J."/>
            <person name="Papanicolaou A."/>
            <person name="Barry K."/>
            <person name="LaButti K."/>
            <person name="Viragh M."/>
            <person name="Koriabine M."/>
            <person name="Yan M."/>
            <person name="Riley R."/>
            <person name="Champramary S."/>
            <person name="Plett K.L."/>
            <person name="Tsai I.J."/>
            <person name="Slot J."/>
            <person name="Sipos G."/>
            <person name="Plett J."/>
            <person name="Nagy L.G."/>
            <person name="Grigoriev I.V."/>
        </authorList>
    </citation>
    <scope>NUCLEOTIDE SEQUENCE</scope>
    <source>
        <strain evidence="2">CCBAS 213</strain>
    </source>
</reference>
<proteinExistence type="predicted"/>
<organism evidence="2 3">
    <name type="scientific">Armillaria tabescens</name>
    <name type="common">Ringless honey mushroom</name>
    <name type="synonym">Agaricus tabescens</name>
    <dbReference type="NCBI Taxonomy" id="1929756"/>
    <lineage>
        <taxon>Eukaryota</taxon>
        <taxon>Fungi</taxon>
        <taxon>Dikarya</taxon>
        <taxon>Basidiomycota</taxon>
        <taxon>Agaricomycotina</taxon>
        <taxon>Agaricomycetes</taxon>
        <taxon>Agaricomycetidae</taxon>
        <taxon>Agaricales</taxon>
        <taxon>Marasmiineae</taxon>
        <taxon>Physalacriaceae</taxon>
        <taxon>Desarmillaria</taxon>
    </lineage>
</organism>
<evidence type="ECO:0000313" key="2">
    <source>
        <dbReference type="EMBL" id="KAK0454184.1"/>
    </source>
</evidence>